<keyword evidence="3" id="KW-0969">Cilium</keyword>
<dbReference type="Proteomes" id="UP000028582">
    <property type="component" value="Unassembled WGS sequence"/>
</dbReference>
<gene>
    <name evidence="9" type="ORF">F444_11994</name>
</gene>
<comment type="similarity">
    <text evidence="5">Belongs to the CFAP53 family.</text>
</comment>
<dbReference type="GO" id="GO:0005929">
    <property type="term" value="C:cilium"/>
    <property type="evidence" value="ECO:0007669"/>
    <property type="project" value="UniProtKB-SubCell"/>
</dbReference>
<feature type="coiled-coil region" evidence="7">
    <location>
        <begin position="238"/>
        <end position="314"/>
    </location>
</feature>
<evidence type="ECO:0000256" key="4">
    <source>
        <dbReference type="ARBA" id="ARBA00023273"/>
    </source>
</evidence>
<protein>
    <recommendedName>
        <fullName evidence="6">Cilia- and flagella-associated protein 53</fullName>
    </recommendedName>
</protein>
<evidence type="ECO:0000256" key="6">
    <source>
        <dbReference type="ARBA" id="ARBA00033773"/>
    </source>
</evidence>
<evidence type="ECO:0000259" key="8">
    <source>
        <dbReference type="Pfam" id="PF13868"/>
    </source>
</evidence>
<evidence type="ECO:0000313" key="10">
    <source>
        <dbReference type="Proteomes" id="UP000028582"/>
    </source>
</evidence>
<dbReference type="InterPro" id="IPR043596">
    <property type="entry name" value="CFAP53/TCHP"/>
</dbReference>
<evidence type="ECO:0000256" key="3">
    <source>
        <dbReference type="ARBA" id="ARBA00023069"/>
    </source>
</evidence>
<keyword evidence="4" id="KW-0966">Cell projection</keyword>
<evidence type="ECO:0000313" key="9">
    <source>
        <dbReference type="EMBL" id="ETO71716.1"/>
    </source>
</evidence>
<evidence type="ECO:0000256" key="2">
    <source>
        <dbReference type="ARBA" id="ARBA00023054"/>
    </source>
</evidence>
<dbReference type="PANTHER" id="PTHR31183">
    <property type="entry name" value="TRICHOPLEIN KERATIN FILAMENT-BINDING PROTEIN FAMILY MEMBER"/>
    <property type="match status" value="1"/>
</dbReference>
<sequence length="538" mass="64930">MATLALLLDVSSRASSYVAATAMATPFSTLRNGSGPRGVGESLILKRRQREDHLANFTTSVQGISRLNARADWEDSLYEKGEMKQVQRAVVQLKNQHESQLHSRRLRYVSEAAVGIEIKANNREMCIRLAELYNREMEQWRDECLANVETPEDRKQKMIQRALALKERREQERRAVVEEKRMQQYRESCDDIRVEDSNKVQKIVLNDRDKQLEERKLITEQERQFELKMAQLWEEDRLKKEERDRRDIEMAIKRNEEMKNILDLQVDLVQKRKAELDERKRREDDEQLSEWERLKRVEEDLEQRNREKEIMRALDVKKFNQERVEANRLASERERLYDQRLLEQVLAQEAETQRRERELQDKFRQDQLDYQRMLKRQMETEAEDLSYLDKIRKDMEDEVWAKHDAQHDAEEAARQELLRQVLISRNSQIEAKRANKLQAKEEDTAYMNQIKHDSEEALQKELRDQEKRREELKRTQSDLLRQQEEKRILEDQKKQAEFLELKRMQFAEKQHKERVKQFSTHMPTTNFRRKAAQWYFDA</sequence>
<keyword evidence="2 7" id="KW-0175">Coiled coil</keyword>
<evidence type="ECO:0000256" key="5">
    <source>
        <dbReference type="ARBA" id="ARBA00033747"/>
    </source>
</evidence>
<evidence type="ECO:0000256" key="7">
    <source>
        <dbReference type="SAM" id="Coils"/>
    </source>
</evidence>
<accession>A0A080ZYK5</accession>
<feature type="domain" description="Trichohyalin-plectin-homology" evidence="8">
    <location>
        <begin position="186"/>
        <end position="518"/>
    </location>
</feature>
<dbReference type="PANTHER" id="PTHR31183:SF1">
    <property type="entry name" value="CILIA- AND FLAGELLA-ASSOCIATED PROTEIN 53"/>
    <property type="match status" value="1"/>
</dbReference>
<dbReference type="OrthoDB" id="75950at2759"/>
<evidence type="ECO:0000256" key="1">
    <source>
        <dbReference type="ARBA" id="ARBA00004138"/>
    </source>
</evidence>
<comment type="caution">
    <text evidence="9">The sequence shown here is derived from an EMBL/GenBank/DDBJ whole genome shotgun (WGS) entry which is preliminary data.</text>
</comment>
<dbReference type="Pfam" id="PF13868">
    <property type="entry name" value="TPH"/>
    <property type="match status" value="1"/>
</dbReference>
<dbReference type="EMBL" id="ANJA01002149">
    <property type="protein sequence ID" value="ETO71716.1"/>
    <property type="molecule type" value="Genomic_DNA"/>
</dbReference>
<dbReference type="AlphaFoldDB" id="A0A080ZYK5"/>
<reference evidence="9 10" key="1">
    <citation type="submission" date="2013-11" db="EMBL/GenBank/DDBJ databases">
        <title>The Genome Sequence of Phytophthora parasitica P1976.</title>
        <authorList>
            <consortium name="The Broad Institute Genomics Platform"/>
            <person name="Russ C."/>
            <person name="Tyler B."/>
            <person name="Panabieres F."/>
            <person name="Shan W."/>
            <person name="Tripathy S."/>
            <person name="Grunwald N."/>
            <person name="Machado M."/>
            <person name="Johnson C.S."/>
            <person name="Walker B."/>
            <person name="Young S."/>
            <person name="Zeng Q."/>
            <person name="Gargeya S."/>
            <person name="Fitzgerald M."/>
            <person name="Haas B."/>
            <person name="Abouelleil A."/>
            <person name="Allen A.W."/>
            <person name="Alvarado L."/>
            <person name="Arachchi H.M."/>
            <person name="Berlin A.M."/>
            <person name="Chapman S.B."/>
            <person name="Gainer-Dewar J."/>
            <person name="Goldberg J."/>
            <person name="Griggs A."/>
            <person name="Gujja S."/>
            <person name="Hansen M."/>
            <person name="Howarth C."/>
            <person name="Imamovic A."/>
            <person name="Ireland A."/>
            <person name="Larimer J."/>
            <person name="McCowan C."/>
            <person name="Murphy C."/>
            <person name="Pearson M."/>
            <person name="Poon T.W."/>
            <person name="Priest M."/>
            <person name="Roberts A."/>
            <person name="Saif S."/>
            <person name="Shea T."/>
            <person name="Sisk P."/>
            <person name="Sykes S."/>
            <person name="Wortman J."/>
            <person name="Nusbaum C."/>
            <person name="Birren B."/>
        </authorList>
    </citation>
    <scope>NUCLEOTIDE SEQUENCE [LARGE SCALE GENOMIC DNA]</scope>
    <source>
        <strain evidence="9 10">P1976</strain>
    </source>
</reference>
<organism evidence="9 10">
    <name type="scientific">Phytophthora nicotianae P1976</name>
    <dbReference type="NCBI Taxonomy" id="1317066"/>
    <lineage>
        <taxon>Eukaryota</taxon>
        <taxon>Sar</taxon>
        <taxon>Stramenopiles</taxon>
        <taxon>Oomycota</taxon>
        <taxon>Peronosporomycetes</taxon>
        <taxon>Peronosporales</taxon>
        <taxon>Peronosporaceae</taxon>
        <taxon>Phytophthora</taxon>
    </lineage>
</organism>
<feature type="coiled-coil region" evidence="7">
    <location>
        <begin position="455"/>
        <end position="509"/>
    </location>
</feature>
<proteinExistence type="inferred from homology"/>
<dbReference type="InterPro" id="IPR043597">
    <property type="entry name" value="TPH_dom"/>
</dbReference>
<comment type="subcellular location">
    <subcellularLocation>
        <location evidence="1">Cell projection</location>
        <location evidence="1">Cilium</location>
    </subcellularLocation>
</comment>
<feature type="coiled-coil region" evidence="7">
    <location>
        <begin position="155"/>
        <end position="188"/>
    </location>
</feature>
<name>A0A080ZYK5_PHYNI</name>